<sequence length="69" mass="7850">MPMAEKTYKVIRGIRALGMIHHPSATHFQRLIVERTHRLSHRLQRDTAGMQKNGESEEEFGDGGHGVLE</sequence>
<keyword evidence="3" id="KW-1185">Reference proteome</keyword>
<evidence type="ECO:0000256" key="1">
    <source>
        <dbReference type="SAM" id="MobiDB-lite"/>
    </source>
</evidence>
<dbReference type="AlphaFoldDB" id="A0A1M6S6K7"/>
<name>A0A1M6S6K7_9BACT</name>
<evidence type="ECO:0000313" key="3">
    <source>
        <dbReference type="Proteomes" id="UP000184510"/>
    </source>
</evidence>
<accession>A0A1M6S6K7</accession>
<evidence type="ECO:0000313" key="2">
    <source>
        <dbReference type="EMBL" id="SHK40412.1"/>
    </source>
</evidence>
<reference evidence="2 3" key="1">
    <citation type="submission" date="2016-11" db="EMBL/GenBank/DDBJ databases">
        <authorList>
            <person name="Jaros S."/>
            <person name="Januszkiewicz K."/>
            <person name="Wedrychowicz H."/>
        </authorList>
    </citation>
    <scope>NUCLEOTIDE SEQUENCE [LARGE SCALE GENOMIC DNA]</scope>
    <source>
        <strain evidence="2 3">DSM 18772</strain>
    </source>
</reference>
<gene>
    <name evidence="2" type="ORF">SAMN02745181_3736</name>
</gene>
<feature type="region of interest" description="Disordered" evidence="1">
    <location>
        <begin position="43"/>
        <end position="69"/>
    </location>
</feature>
<dbReference type="Proteomes" id="UP000184510">
    <property type="component" value="Unassembled WGS sequence"/>
</dbReference>
<protein>
    <submittedName>
        <fullName evidence="2">Uncharacterized protein</fullName>
    </submittedName>
</protein>
<proteinExistence type="predicted"/>
<dbReference type="InParanoid" id="A0A1M6S6K7"/>
<organism evidence="2 3">
    <name type="scientific">Rubritalea squalenifaciens DSM 18772</name>
    <dbReference type="NCBI Taxonomy" id="1123071"/>
    <lineage>
        <taxon>Bacteria</taxon>
        <taxon>Pseudomonadati</taxon>
        <taxon>Verrucomicrobiota</taxon>
        <taxon>Verrucomicrobiia</taxon>
        <taxon>Verrucomicrobiales</taxon>
        <taxon>Rubritaleaceae</taxon>
        <taxon>Rubritalea</taxon>
    </lineage>
</organism>
<dbReference type="EMBL" id="FQYR01000009">
    <property type="protein sequence ID" value="SHK40412.1"/>
    <property type="molecule type" value="Genomic_DNA"/>
</dbReference>